<dbReference type="AlphaFoldDB" id="A0A075R3J9"/>
<dbReference type="eggNOG" id="COG3502">
    <property type="taxonomic scope" value="Bacteria"/>
</dbReference>
<keyword evidence="2" id="KW-1185">Reference proteome</keyword>
<dbReference type="RefSeq" id="WP_003337827.1">
    <property type="nucleotide sequence ID" value="NZ_CP007806.1"/>
</dbReference>
<evidence type="ECO:0000313" key="2">
    <source>
        <dbReference type="Proteomes" id="UP000005850"/>
    </source>
</evidence>
<dbReference type="STRING" id="1042163.BRLA_c017320"/>
<protein>
    <recommendedName>
        <fullName evidence="3">DUF3866 domain-containing protein</fullName>
    </recommendedName>
</protein>
<gene>
    <name evidence="1" type="ORF">BRLA_c017320</name>
</gene>
<dbReference type="HOGENOM" id="CLU_042007_0_0_9"/>
<organism evidence="1 2">
    <name type="scientific">Brevibacillus laterosporus LMG 15441</name>
    <dbReference type="NCBI Taxonomy" id="1042163"/>
    <lineage>
        <taxon>Bacteria</taxon>
        <taxon>Bacillati</taxon>
        <taxon>Bacillota</taxon>
        <taxon>Bacilli</taxon>
        <taxon>Bacillales</taxon>
        <taxon>Paenibacillaceae</taxon>
        <taxon>Brevibacillus</taxon>
    </lineage>
</organism>
<evidence type="ECO:0000313" key="1">
    <source>
        <dbReference type="EMBL" id="AIG26056.1"/>
    </source>
</evidence>
<evidence type="ECO:0008006" key="3">
    <source>
        <dbReference type="Google" id="ProtNLM"/>
    </source>
</evidence>
<dbReference type="InterPro" id="IPR024479">
    <property type="entry name" value="DUF3866"/>
</dbReference>
<dbReference type="EMBL" id="CP007806">
    <property type="protein sequence ID" value="AIG26056.1"/>
    <property type="molecule type" value="Genomic_DNA"/>
</dbReference>
<proteinExistence type="predicted"/>
<dbReference type="KEGG" id="blr:BRLA_c017320"/>
<accession>A0A075R3J9</accession>
<dbReference type="Pfam" id="PF12982">
    <property type="entry name" value="DUF3866"/>
    <property type="match status" value="1"/>
</dbReference>
<sequence>MQQMMAGHILTCIEERTGVTEVLVQRADGKKQRAIYYGQKEDVRVGKSVLLNVSATHLELGTGGTDFIMALEPFCNRQHYPSKYGHIMKMRYTPWQMAVDTLEEQESPYHGLFAQEELSLAGSFVLIAELHSMLPALCVQLKERMPEARIVYMMTDHTALPLSLSQHVHWLVSNEYVHATITTGQAFGGDGECVNTVTGLLAAKHVYQADWIICTPGPGGVGTGTPYGFTGLQLADILHHVDILGGVPFFLPRISFGDKRERHYGISHHTTTLLKKFVLRPVLLPIPLFGDARDLHIESQIEQSSLAKKHIILRQKAGTVSEIDSLYKRHHLEKLSSMGRNWKEDPTPFITADIMAKTAWWLKQLVEMN</sequence>
<dbReference type="Proteomes" id="UP000005850">
    <property type="component" value="Chromosome"/>
</dbReference>
<reference evidence="1 2" key="1">
    <citation type="journal article" date="2011" name="J. Bacteriol.">
        <title>Genome sequence of Brevibacillus laterosporus LMG 15441, a pathogen of invertebrates.</title>
        <authorList>
            <person name="Djukic M."/>
            <person name="Poehlein A."/>
            <person name="Thurmer A."/>
            <person name="Daniel R."/>
        </authorList>
    </citation>
    <scope>NUCLEOTIDE SEQUENCE [LARGE SCALE GENOMIC DNA]</scope>
    <source>
        <strain evidence="1 2">LMG 15441</strain>
    </source>
</reference>
<name>A0A075R3J9_BRELA</name>